<feature type="domain" description="Protein kinase" evidence="1">
    <location>
        <begin position="63"/>
        <end position="302"/>
    </location>
</feature>
<keyword evidence="3" id="KW-1185">Reference proteome</keyword>
<dbReference type="AlphaFoldDB" id="A0A5N6KXK5"/>
<dbReference type="OrthoDB" id="1668230at2759"/>
<proteinExistence type="predicted"/>
<dbReference type="GO" id="GO:0005524">
    <property type="term" value="F:ATP binding"/>
    <property type="evidence" value="ECO:0007669"/>
    <property type="project" value="InterPro"/>
</dbReference>
<dbReference type="Gene3D" id="1.10.510.10">
    <property type="entry name" value="Transferase(Phosphotransferase) domain 1"/>
    <property type="match status" value="1"/>
</dbReference>
<reference evidence="2 3" key="1">
    <citation type="submission" date="2019-06" db="EMBL/GenBank/DDBJ databases">
        <title>A chromosomal-level reference genome of Carpinus fangiana (Coryloideae, Betulaceae).</title>
        <authorList>
            <person name="Yang X."/>
            <person name="Wang Z."/>
            <person name="Zhang L."/>
            <person name="Hao G."/>
            <person name="Liu J."/>
            <person name="Yang Y."/>
        </authorList>
    </citation>
    <scope>NUCLEOTIDE SEQUENCE [LARGE SCALE GENOMIC DNA]</scope>
    <source>
        <strain evidence="2">Cfa_2016G</strain>
        <tissue evidence="2">Leaf</tissue>
    </source>
</reference>
<dbReference type="PANTHER" id="PTHR24361">
    <property type="entry name" value="MITOGEN-ACTIVATED KINASE KINASE KINASE"/>
    <property type="match status" value="1"/>
</dbReference>
<dbReference type="GO" id="GO:0005737">
    <property type="term" value="C:cytoplasm"/>
    <property type="evidence" value="ECO:0007669"/>
    <property type="project" value="TreeGrafter"/>
</dbReference>
<organism evidence="2 3">
    <name type="scientific">Carpinus fangiana</name>
    <dbReference type="NCBI Taxonomy" id="176857"/>
    <lineage>
        <taxon>Eukaryota</taxon>
        <taxon>Viridiplantae</taxon>
        <taxon>Streptophyta</taxon>
        <taxon>Embryophyta</taxon>
        <taxon>Tracheophyta</taxon>
        <taxon>Spermatophyta</taxon>
        <taxon>Magnoliopsida</taxon>
        <taxon>eudicotyledons</taxon>
        <taxon>Gunneridae</taxon>
        <taxon>Pentapetalae</taxon>
        <taxon>rosids</taxon>
        <taxon>fabids</taxon>
        <taxon>Fagales</taxon>
        <taxon>Betulaceae</taxon>
        <taxon>Carpinus</taxon>
    </lineage>
</organism>
<dbReference type="PROSITE" id="PS50011">
    <property type="entry name" value="PROTEIN_KINASE_DOM"/>
    <property type="match status" value="1"/>
</dbReference>
<dbReference type="InterPro" id="IPR011009">
    <property type="entry name" value="Kinase-like_dom_sf"/>
</dbReference>
<name>A0A5N6KXK5_9ROSI</name>
<comment type="caution">
    <text evidence="2">The sequence shown here is derived from an EMBL/GenBank/DDBJ whole genome shotgun (WGS) entry which is preliminary data.</text>
</comment>
<evidence type="ECO:0000313" key="3">
    <source>
        <dbReference type="Proteomes" id="UP000327013"/>
    </source>
</evidence>
<evidence type="ECO:0000313" key="2">
    <source>
        <dbReference type="EMBL" id="KAB8356527.1"/>
    </source>
</evidence>
<evidence type="ECO:0000259" key="1">
    <source>
        <dbReference type="PROSITE" id="PS50011"/>
    </source>
</evidence>
<dbReference type="InterPro" id="IPR053235">
    <property type="entry name" value="Ser_Thr_kinase"/>
</dbReference>
<protein>
    <recommendedName>
        <fullName evidence="1">Protein kinase domain-containing protein</fullName>
    </recommendedName>
</protein>
<dbReference type="EMBL" id="VIBQ01000016">
    <property type="protein sequence ID" value="KAB8356527.1"/>
    <property type="molecule type" value="Genomic_DNA"/>
</dbReference>
<gene>
    <name evidence="2" type="ORF">FH972_024110</name>
</gene>
<sequence length="311" mass="35049">MESMLHWLSNAMWYRLRPAQPQARVMWRFSDGSPVPDDGKRHADPGNPCNTVKIVKDKMPPEVVNGIIIGRGNIACIGTVDETTVLKFPQDDDDEFLEAMHIERQILTHLGDHPRIIRYLGYSSNGTYLRRAENGDLETFIKNSGLEDLPTGVQTKWVRQLLEGVTYIHLMGIIHCDLGPRNVLVDKDLNLVLSDFGGSYFKAKQLDGKALESVRYCLPRDYEQPSTIRSDLFALGCTIYFVLAGRHPYESEEEAEVQKLYENGHFPATDTISLGTIISDCWTGNVESAADLLDQLKVHMKRRQIQAAMAG</sequence>
<dbReference type="Proteomes" id="UP000327013">
    <property type="component" value="Unassembled WGS sequence"/>
</dbReference>
<accession>A0A5N6KXK5</accession>
<dbReference type="SUPFAM" id="SSF56112">
    <property type="entry name" value="Protein kinase-like (PK-like)"/>
    <property type="match status" value="1"/>
</dbReference>
<dbReference type="InterPro" id="IPR000719">
    <property type="entry name" value="Prot_kinase_dom"/>
</dbReference>
<dbReference type="Pfam" id="PF00069">
    <property type="entry name" value="Pkinase"/>
    <property type="match status" value="1"/>
</dbReference>
<dbReference type="GO" id="GO:0004674">
    <property type="term" value="F:protein serine/threonine kinase activity"/>
    <property type="evidence" value="ECO:0007669"/>
    <property type="project" value="TreeGrafter"/>
</dbReference>